<sequence>MTISELLDGGAPPLVAILRGVTPTTVASVGEALVEAGIRIIEVPLNSPDPFASIARLVSAVGDRAVCGAGTVLDVAGVERVAAAGGQLIVSPNTDPAVIARAMQIGIEAMPGIVTPTDAFNAVAAGAKRLKLFPAAPLGTGYLKALRDVLPLDTRIWAVGGTDAASLREWLDAGAEGIGVGGALFRPGMAIGEIRKNSAALVGAWKQVSAIGTAANEAMAR</sequence>
<name>A0ABV8RTW8_9SPHN</name>
<dbReference type="PANTHER" id="PTHR30246:SF1">
    <property type="entry name" value="2-DEHYDRO-3-DEOXY-6-PHOSPHOGALACTONATE ALDOLASE-RELATED"/>
    <property type="match status" value="1"/>
</dbReference>
<dbReference type="PANTHER" id="PTHR30246">
    <property type="entry name" value="2-KETO-3-DEOXY-6-PHOSPHOGLUCONATE ALDOLASE"/>
    <property type="match status" value="1"/>
</dbReference>
<dbReference type="EC" id="4.1.2.21" evidence="6"/>
<dbReference type="RefSeq" id="WP_379539896.1">
    <property type="nucleotide sequence ID" value="NZ_JBHSDR010000008.1"/>
</dbReference>
<dbReference type="NCBIfam" id="NF006600">
    <property type="entry name" value="PRK09140.1"/>
    <property type="match status" value="1"/>
</dbReference>
<evidence type="ECO:0000256" key="2">
    <source>
        <dbReference type="ARBA" id="ARBA00006906"/>
    </source>
</evidence>
<keyword evidence="4 6" id="KW-0456">Lyase</keyword>
<keyword evidence="5" id="KW-0119">Carbohydrate metabolism</keyword>
<keyword evidence="7" id="KW-1185">Reference proteome</keyword>
<dbReference type="Proteomes" id="UP001595828">
    <property type="component" value="Unassembled WGS sequence"/>
</dbReference>
<dbReference type="GO" id="GO:0008674">
    <property type="term" value="F:2-dehydro-3-deoxy-6-phosphogalactonate aldolase activity"/>
    <property type="evidence" value="ECO:0007669"/>
    <property type="project" value="UniProtKB-EC"/>
</dbReference>
<dbReference type="InterPro" id="IPR031338">
    <property type="entry name" value="KDPG/KHG_AS_2"/>
</dbReference>
<dbReference type="InterPro" id="IPR000887">
    <property type="entry name" value="Aldlse_KDPG_KHG"/>
</dbReference>
<dbReference type="Gene3D" id="3.20.20.70">
    <property type="entry name" value="Aldolase class I"/>
    <property type="match status" value="1"/>
</dbReference>
<dbReference type="InterPro" id="IPR013785">
    <property type="entry name" value="Aldolase_TIM"/>
</dbReference>
<gene>
    <name evidence="6" type="ORF">ACFO0A_14830</name>
</gene>
<evidence type="ECO:0000256" key="5">
    <source>
        <dbReference type="ARBA" id="ARBA00023277"/>
    </source>
</evidence>
<comment type="caution">
    <text evidence="6">The sequence shown here is derived from an EMBL/GenBank/DDBJ whole genome shotgun (WGS) entry which is preliminary data.</text>
</comment>
<protein>
    <submittedName>
        <fullName evidence="6">2-dehydro-3-deoxy-6-phosphogalactonate aldolase</fullName>
        <ecNumber evidence="6">4.1.2.21</ecNumber>
    </submittedName>
</protein>
<organism evidence="6 7">
    <name type="scientific">Novosphingobium tardum</name>
    <dbReference type="NCBI Taxonomy" id="1538021"/>
    <lineage>
        <taxon>Bacteria</taxon>
        <taxon>Pseudomonadati</taxon>
        <taxon>Pseudomonadota</taxon>
        <taxon>Alphaproteobacteria</taxon>
        <taxon>Sphingomonadales</taxon>
        <taxon>Sphingomonadaceae</taxon>
        <taxon>Novosphingobium</taxon>
    </lineage>
</organism>
<comment type="similarity">
    <text evidence="2">Belongs to the KHG/KDPG aldolase family.</text>
</comment>
<dbReference type="Pfam" id="PF01081">
    <property type="entry name" value="Aldolase"/>
    <property type="match status" value="1"/>
</dbReference>
<evidence type="ECO:0000256" key="3">
    <source>
        <dbReference type="ARBA" id="ARBA00011233"/>
    </source>
</evidence>
<dbReference type="EMBL" id="JBHSDR010000008">
    <property type="protein sequence ID" value="MFC4296330.1"/>
    <property type="molecule type" value="Genomic_DNA"/>
</dbReference>
<proteinExistence type="inferred from homology"/>
<evidence type="ECO:0000256" key="4">
    <source>
        <dbReference type="ARBA" id="ARBA00023239"/>
    </source>
</evidence>
<dbReference type="SUPFAM" id="SSF51569">
    <property type="entry name" value="Aldolase"/>
    <property type="match status" value="1"/>
</dbReference>
<evidence type="ECO:0000313" key="6">
    <source>
        <dbReference type="EMBL" id="MFC4296330.1"/>
    </source>
</evidence>
<evidence type="ECO:0000313" key="7">
    <source>
        <dbReference type="Proteomes" id="UP001595828"/>
    </source>
</evidence>
<dbReference type="CDD" id="cd00452">
    <property type="entry name" value="KDPG_aldolase"/>
    <property type="match status" value="1"/>
</dbReference>
<dbReference type="PROSITE" id="PS00160">
    <property type="entry name" value="ALDOLASE_KDPG_KHG_2"/>
    <property type="match status" value="1"/>
</dbReference>
<evidence type="ECO:0000256" key="1">
    <source>
        <dbReference type="ARBA" id="ARBA00004761"/>
    </source>
</evidence>
<comment type="subunit">
    <text evidence="3">Homotrimer.</text>
</comment>
<reference evidence="7" key="1">
    <citation type="journal article" date="2019" name="Int. J. Syst. Evol. Microbiol.">
        <title>The Global Catalogue of Microorganisms (GCM) 10K type strain sequencing project: providing services to taxonomists for standard genome sequencing and annotation.</title>
        <authorList>
            <consortium name="The Broad Institute Genomics Platform"/>
            <consortium name="The Broad Institute Genome Sequencing Center for Infectious Disease"/>
            <person name="Wu L."/>
            <person name="Ma J."/>
        </authorList>
    </citation>
    <scope>NUCLEOTIDE SEQUENCE [LARGE SCALE GENOMIC DNA]</scope>
    <source>
        <strain evidence="7">CGMCC 1.12989</strain>
    </source>
</reference>
<comment type="pathway">
    <text evidence="1">Carbohydrate acid metabolism.</text>
</comment>
<accession>A0ABV8RTW8</accession>